<feature type="region of interest" description="Disordered" evidence="1">
    <location>
        <begin position="286"/>
        <end position="316"/>
    </location>
</feature>
<dbReference type="Pfam" id="PF16734">
    <property type="entry name" value="Pilin_GH"/>
    <property type="match status" value="1"/>
</dbReference>
<keyword evidence="3" id="KW-1185">Reference proteome</keyword>
<dbReference type="Proteomes" id="UP001442494">
    <property type="component" value="Unassembled WGS sequence"/>
</dbReference>
<evidence type="ECO:0000313" key="2">
    <source>
        <dbReference type="EMBL" id="MEP0863793.1"/>
    </source>
</evidence>
<reference evidence="2 3" key="1">
    <citation type="submission" date="2022-04" db="EMBL/GenBank/DDBJ databases">
        <title>Positive selection, recombination, and allopatry shape intraspecific diversity of widespread and dominant cyanobacteria.</title>
        <authorList>
            <person name="Wei J."/>
            <person name="Shu W."/>
            <person name="Hu C."/>
        </authorList>
    </citation>
    <scope>NUCLEOTIDE SEQUENCE [LARGE SCALE GENOMIC DNA]</scope>
    <source>
        <strain evidence="2 3">GB2-A5</strain>
    </source>
</reference>
<evidence type="ECO:0000256" key="1">
    <source>
        <dbReference type="SAM" id="MobiDB-lite"/>
    </source>
</evidence>
<dbReference type="InterPro" id="IPR031975">
    <property type="entry name" value="Pilin_GH"/>
</dbReference>
<proteinExistence type="predicted"/>
<sequence>MIYFNVPVKSLFVASSVLIAIGSTLAISVSTQATIPTIIAQTKPAPQTDAAKQQLLGQWQTKDPESGDLVTFIFAPEGKLFILFPAPEGAPESPPVALGIKYQINSTAKPGQIDLVFTEEESIKSIFEFTDKNQLRVELEGRKAGQSRPTAFSSEATVFEKVSQTTTLPANTQVIDLETEKKNAADNQLPRPQSEAKLYIGMMNKAQQVYYREQGKFATEFEETGLGTEPGSAYYTYRLASPGNEKESVMITAQAKDSKLPSYTGVVFVTKSNGKATTIATICETIKPSTSPPAMPTAPSSGSSEIKCPDGSRPIQ</sequence>
<protein>
    <submittedName>
        <fullName evidence="2">Uncharacterized protein</fullName>
    </submittedName>
</protein>
<evidence type="ECO:0000313" key="3">
    <source>
        <dbReference type="Proteomes" id="UP001442494"/>
    </source>
</evidence>
<dbReference type="EMBL" id="JAMPKK010000007">
    <property type="protein sequence ID" value="MEP0863793.1"/>
    <property type="molecule type" value="Genomic_DNA"/>
</dbReference>
<name>A0ABV0JK30_9CYAN</name>
<comment type="caution">
    <text evidence="2">The sequence shown here is derived from an EMBL/GenBank/DDBJ whole genome shotgun (WGS) entry which is preliminary data.</text>
</comment>
<gene>
    <name evidence="2" type="ORF">NDI37_04855</name>
</gene>
<dbReference type="RefSeq" id="WP_190417345.1">
    <property type="nucleotide sequence ID" value="NZ_JAMPKK010000007.1"/>
</dbReference>
<accession>A0ABV0JK30</accession>
<organism evidence="2 3">
    <name type="scientific">Funiculus sociatus GB2-A5</name>
    <dbReference type="NCBI Taxonomy" id="2933946"/>
    <lineage>
        <taxon>Bacteria</taxon>
        <taxon>Bacillati</taxon>
        <taxon>Cyanobacteriota</taxon>
        <taxon>Cyanophyceae</taxon>
        <taxon>Coleofasciculales</taxon>
        <taxon>Coleofasciculaceae</taxon>
        <taxon>Funiculus</taxon>
    </lineage>
</organism>